<protein>
    <recommendedName>
        <fullName evidence="7">Methyltransferase type 11 domain-containing protein</fullName>
    </recommendedName>
</protein>
<organism evidence="5 6">
    <name type="scientific">Candidatus Magasanikbacteria bacterium RIFCSPHIGHO2_01_FULL_33_34</name>
    <dbReference type="NCBI Taxonomy" id="1798671"/>
    <lineage>
        <taxon>Bacteria</taxon>
        <taxon>Candidatus Magasanikiibacteriota</taxon>
    </lineage>
</organism>
<evidence type="ECO:0008006" key="7">
    <source>
        <dbReference type="Google" id="ProtNLM"/>
    </source>
</evidence>
<dbReference type="Pfam" id="PF13489">
    <property type="entry name" value="Methyltransf_23"/>
    <property type="match status" value="1"/>
</dbReference>
<sequence>MNNNNETLGWGKVVENGAEIWDDNPVFKQDRVDFKDRLKLLFYPKKYLLYRYIEKAKKRTKINLKEPYRILDLGCGTGASVIDLKKLFGHEVEVVGIDVVRLQIELAKKKIVENAVWAEVDWYDGENIMFPDNHFDAVYTSDVLGHVADVPRWLKELNRVLRPSGVLAMFSESELGRHAYVRKYLFNRGLNIDPHAEFHISLYSKEKLREMLEESGFEIKRMLNSFWLSFLVHPDEFYEKIQAQKKFLFLRLINKILYKIKKKLGIYGIAVAELYGLVEMLTIGRWIEGQGYIVLAKKK</sequence>
<dbReference type="GO" id="GO:0008168">
    <property type="term" value="F:methyltransferase activity"/>
    <property type="evidence" value="ECO:0007669"/>
    <property type="project" value="UniProtKB-KW"/>
</dbReference>
<dbReference type="EMBL" id="MFPS01000008">
    <property type="protein sequence ID" value="OGH58800.1"/>
    <property type="molecule type" value="Genomic_DNA"/>
</dbReference>
<dbReference type="InterPro" id="IPR029063">
    <property type="entry name" value="SAM-dependent_MTases_sf"/>
</dbReference>
<proteinExistence type="predicted"/>
<comment type="pathway">
    <text evidence="1">Lipid metabolism.</text>
</comment>
<dbReference type="PANTHER" id="PTHR44307">
    <property type="entry name" value="PHOSPHOETHANOLAMINE METHYLTRANSFERASE"/>
    <property type="match status" value="1"/>
</dbReference>
<dbReference type="CDD" id="cd02440">
    <property type="entry name" value="AdoMet_MTases"/>
    <property type="match status" value="1"/>
</dbReference>
<accession>A0A1F6LH82</accession>
<gene>
    <name evidence="5" type="ORF">A2725_03560</name>
</gene>
<evidence type="ECO:0000313" key="6">
    <source>
        <dbReference type="Proteomes" id="UP000177067"/>
    </source>
</evidence>
<evidence type="ECO:0000256" key="4">
    <source>
        <dbReference type="ARBA" id="ARBA00025707"/>
    </source>
</evidence>
<keyword evidence="2" id="KW-0489">Methyltransferase</keyword>
<dbReference type="SUPFAM" id="SSF53335">
    <property type="entry name" value="S-adenosyl-L-methionine-dependent methyltransferases"/>
    <property type="match status" value="1"/>
</dbReference>
<dbReference type="Gene3D" id="3.40.50.150">
    <property type="entry name" value="Vaccinia Virus protein VP39"/>
    <property type="match status" value="1"/>
</dbReference>
<dbReference type="AlphaFoldDB" id="A0A1F6LH82"/>
<evidence type="ECO:0000256" key="3">
    <source>
        <dbReference type="ARBA" id="ARBA00022679"/>
    </source>
</evidence>
<comment type="caution">
    <text evidence="5">The sequence shown here is derived from an EMBL/GenBank/DDBJ whole genome shotgun (WGS) entry which is preliminary data.</text>
</comment>
<evidence type="ECO:0000256" key="2">
    <source>
        <dbReference type="ARBA" id="ARBA00022603"/>
    </source>
</evidence>
<comment type="pathway">
    <text evidence="4">Phospholipid metabolism.</text>
</comment>
<evidence type="ECO:0000313" key="5">
    <source>
        <dbReference type="EMBL" id="OGH58800.1"/>
    </source>
</evidence>
<dbReference type="Proteomes" id="UP000177067">
    <property type="component" value="Unassembled WGS sequence"/>
</dbReference>
<evidence type="ECO:0000256" key="1">
    <source>
        <dbReference type="ARBA" id="ARBA00005189"/>
    </source>
</evidence>
<reference evidence="5 6" key="1">
    <citation type="journal article" date="2016" name="Nat. Commun.">
        <title>Thousands of microbial genomes shed light on interconnected biogeochemical processes in an aquifer system.</title>
        <authorList>
            <person name="Anantharaman K."/>
            <person name="Brown C.T."/>
            <person name="Hug L.A."/>
            <person name="Sharon I."/>
            <person name="Castelle C.J."/>
            <person name="Probst A.J."/>
            <person name="Thomas B.C."/>
            <person name="Singh A."/>
            <person name="Wilkins M.J."/>
            <person name="Karaoz U."/>
            <person name="Brodie E.L."/>
            <person name="Williams K.H."/>
            <person name="Hubbard S.S."/>
            <person name="Banfield J.F."/>
        </authorList>
    </citation>
    <scope>NUCLEOTIDE SEQUENCE [LARGE SCALE GENOMIC DNA]</scope>
</reference>
<dbReference type="GO" id="GO:0032259">
    <property type="term" value="P:methylation"/>
    <property type="evidence" value="ECO:0007669"/>
    <property type="project" value="UniProtKB-KW"/>
</dbReference>
<keyword evidence="3" id="KW-0808">Transferase</keyword>
<dbReference type="PANTHER" id="PTHR44307:SF2">
    <property type="entry name" value="PHOSPHOETHANOLAMINE METHYLTRANSFERASE ISOFORM X1"/>
    <property type="match status" value="1"/>
</dbReference>
<name>A0A1F6LH82_9BACT</name>